<dbReference type="SMART" id="SM00052">
    <property type="entry name" value="EAL"/>
    <property type="match status" value="1"/>
</dbReference>
<gene>
    <name evidence="4" type="ORF">SAMN02910377_01615</name>
</gene>
<dbReference type="InterPro" id="IPR000160">
    <property type="entry name" value="GGDEF_dom"/>
</dbReference>
<dbReference type="InterPro" id="IPR029787">
    <property type="entry name" value="Nucleotide_cyclase"/>
</dbReference>
<keyword evidence="1" id="KW-1133">Transmembrane helix</keyword>
<dbReference type="InterPro" id="IPR031621">
    <property type="entry name" value="HisKA_7TM"/>
</dbReference>
<dbReference type="GO" id="GO:0071111">
    <property type="term" value="F:cyclic-guanylate-specific phosphodiesterase activity"/>
    <property type="evidence" value="ECO:0007669"/>
    <property type="project" value="InterPro"/>
</dbReference>
<protein>
    <submittedName>
        <fullName evidence="4">Diguanylate cyclase (GGDEF) domain-containing protein</fullName>
    </submittedName>
</protein>
<evidence type="ECO:0000259" key="2">
    <source>
        <dbReference type="PROSITE" id="PS50883"/>
    </source>
</evidence>
<name>A0A1H7JBT9_9FIRM</name>
<dbReference type="NCBIfam" id="TIGR00254">
    <property type="entry name" value="GGDEF"/>
    <property type="match status" value="1"/>
</dbReference>
<dbReference type="SUPFAM" id="SSF141868">
    <property type="entry name" value="EAL domain-like"/>
    <property type="match status" value="1"/>
</dbReference>
<organism evidence="4 5">
    <name type="scientific">Pseudobutyrivibrio ruminis</name>
    <dbReference type="NCBI Taxonomy" id="46206"/>
    <lineage>
        <taxon>Bacteria</taxon>
        <taxon>Bacillati</taxon>
        <taxon>Bacillota</taxon>
        <taxon>Clostridia</taxon>
        <taxon>Lachnospirales</taxon>
        <taxon>Lachnospiraceae</taxon>
        <taxon>Pseudobutyrivibrio</taxon>
    </lineage>
</organism>
<feature type="transmembrane region" description="Helical" evidence="1">
    <location>
        <begin position="68"/>
        <end position="85"/>
    </location>
</feature>
<keyword evidence="1" id="KW-0812">Transmembrane</keyword>
<dbReference type="InterPro" id="IPR050706">
    <property type="entry name" value="Cyclic-di-GMP_PDE-like"/>
</dbReference>
<evidence type="ECO:0000313" key="5">
    <source>
        <dbReference type="Proteomes" id="UP000182321"/>
    </source>
</evidence>
<evidence type="ECO:0000256" key="1">
    <source>
        <dbReference type="SAM" id="Phobius"/>
    </source>
</evidence>
<keyword evidence="5" id="KW-1185">Reference proteome</keyword>
<dbReference type="Proteomes" id="UP000182321">
    <property type="component" value="Unassembled WGS sequence"/>
</dbReference>
<feature type="transmembrane region" description="Helical" evidence="1">
    <location>
        <begin position="36"/>
        <end position="56"/>
    </location>
</feature>
<dbReference type="PROSITE" id="PS50887">
    <property type="entry name" value="GGDEF"/>
    <property type="match status" value="1"/>
</dbReference>
<dbReference type="Pfam" id="PF00990">
    <property type="entry name" value="GGDEF"/>
    <property type="match status" value="1"/>
</dbReference>
<dbReference type="InterPro" id="IPR035919">
    <property type="entry name" value="EAL_sf"/>
</dbReference>
<dbReference type="PANTHER" id="PTHR33121:SF71">
    <property type="entry name" value="OXYGEN SENSOR PROTEIN DOSP"/>
    <property type="match status" value="1"/>
</dbReference>
<feature type="domain" description="GGDEF" evidence="3">
    <location>
        <begin position="374"/>
        <end position="502"/>
    </location>
</feature>
<feature type="transmembrane region" description="Helical" evidence="1">
    <location>
        <begin position="177"/>
        <end position="199"/>
    </location>
</feature>
<proteinExistence type="predicted"/>
<dbReference type="Gene3D" id="3.30.70.270">
    <property type="match status" value="1"/>
</dbReference>
<feature type="transmembrane region" description="Helical" evidence="1">
    <location>
        <begin position="97"/>
        <end position="116"/>
    </location>
</feature>
<dbReference type="InterPro" id="IPR001633">
    <property type="entry name" value="EAL_dom"/>
</dbReference>
<dbReference type="SMART" id="SM00267">
    <property type="entry name" value="GGDEF"/>
    <property type="match status" value="1"/>
</dbReference>
<dbReference type="EMBL" id="FNZX01000009">
    <property type="protein sequence ID" value="SEK71430.1"/>
    <property type="molecule type" value="Genomic_DNA"/>
</dbReference>
<dbReference type="PROSITE" id="PS51257">
    <property type="entry name" value="PROKAR_LIPOPROTEIN"/>
    <property type="match status" value="1"/>
</dbReference>
<keyword evidence="1" id="KW-0472">Membrane</keyword>
<feature type="domain" description="EAL" evidence="2">
    <location>
        <begin position="511"/>
        <end position="762"/>
    </location>
</feature>
<sequence length="762" mass="88673">MIKIYSLLIMLTAFIMLACAVYIGTRHTIKHSKLSISIIQLFIVGIITSLAYVRAISTHDFGQAEFSYALYFAGIDWLLITFVFYARQYTKIWLETYSAPLITTAIATLDSISLFANQKWHHAFSLVERRLNPEEWFYAFEINDYYMVHLIFCYILVAIIVVVLLKKTIITSGFHRTRYLSILIMFVGIILLNVLYLFFDYPVDVSVCFYSVAAVYVGYYSLLYNPKTFVEYMLTTITERMECALVSFDENDCCIYSNQFANRLFCPSGEKRVFEERFRKWRDGRETNSISNASWNDVFNINGDEYRFDIHFNKIYDKKGYYCGCYLSFYDVTGDFIAYEEEKYRSTHDSLTGALNREAFFEDVRNILDEYPNVEYVMVCCNIKGFKLINDMFGVEEADRLLIRCADTIREKIQKGSTFARLEADRFAVLMPKSRYTEELFMTGMNMVSNYLNNAQYRMVILVGVYEIFDKQAPVISMVDGAFLAIDSISSSFKNSIAYYGDMLRREYLSEQKILGEFEEALQTGQFAMFLQPIVNMDQKVKLSEALVRWIHPDRGIIAPASFIPLLEKTGYIYKLDMYIWEQAAKRLAYWTSMGFDDLSISVNISVKDFYYIDLYETLVGLVEKYHIHPSRLKLEITETIFMTEKERQLEIINSLKEYGFLVEIDDFGSGYSSLNMLKEVPADILKMDMAFLSMDKNVTRGRKIVNTIITLAKALGMLVIIEGVETQEQMEYLRGTGADYLQGYFFDKPLPVKRFEELYLI</sequence>
<evidence type="ECO:0000259" key="3">
    <source>
        <dbReference type="PROSITE" id="PS50887"/>
    </source>
</evidence>
<dbReference type="InterPro" id="IPR043128">
    <property type="entry name" value="Rev_trsase/Diguanyl_cyclase"/>
</dbReference>
<dbReference type="AlphaFoldDB" id="A0A1H7JBT9"/>
<dbReference type="Pfam" id="PF00563">
    <property type="entry name" value="EAL"/>
    <property type="match status" value="1"/>
</dbReference>
<reference evidence="5" key="1">
    <citation type="submission" date="2016-10" db="EMBL/GenBank/DDBJ databases">
        <authorList>
            <person name="Varghese N."/>
        </authorList>
    </citation>
    <scope>NUCLEOTIDE SEQUENCE [LARGE SCALE GENOMIC DNA]</scope>
    <source>
        <strain evidence="5">ACV-9</strain>
    </source>
</reference>
<dbReference type="PANTHER" id="PTHR33121">
    <property type="entry name" value="CYCLIC DI-GMP PHOSPHODIESTERASE PDEF"/>
    <property type="match status" value="1"/>
</dbReference>
<dbReference type="PROSITE" id="PS50883">
    <property type="entry name" value="EAL"/>
    <property type="match status" value="1"/>
</dbReference>
<dbReference type="Gene3D" id="3.20.20.450">
    <property type="entry name" value="EAL domain"/>
    <property type="match status" value="1"/>
</dbReference>
<feature type="transmembrane region" description="Helical" evidence="1">
    <location>
        <begin position="145"/>
        <end position="165"/>
    </location>
</feature>
<dbReference type="CDD" id="cd01948">
    <property type="entry name" value="EAL"/>
    <property type="match status" value="1"/>
</dbReference>
<evidence type="ECO:0000313" key="4">
    <source>
        <dbReference type="EMBL" id="SEK71430.1"/>
    </source>
</evidence>
<dbReference type="Pfam" id="PF16927">
    <property type="entry name" value="HisKA_7TM"/>
    <property type="match status" value="1"/>
</dbReference>
<accession>A0A1H7JBT9</accession>
<feature type="transmembrane region" description="Helical" evidence="1">
    <location>
        <begin position="6"/>
        <end position="24"/>
    </location>
</feature>
<dbReference type="SUPFAM" id="SSF55073">
    <property type="entry name" value="Nucleotide cyclase"/>
    <property type="match status" value="1"/>
</dbReference>
<dbReference type="RefSeq" id="WP_143063571.1">
    <property type="nucleotide sequence ID" value="NZ_FNZX01000009.1"/>
</dbReference>